<evidence type="ECO:0000313" key="2">
    <source>
        <dbReference type="EMBL" id="QRR02396.1"/>
    </source>
</evidence>
<proteinExistence type="predicted"/>
<gene>
    <name evidence="2" type="ORF">HWI92_16505</name>
</gene>
<sequence length="141" mass="15670">MNSPIDSSVKITKPFSSDTDKEKQDLILNADLYRDKLETQWTGLKSDAGDYGKKALVIGGAIATSYLLMNALLPKPKKPKPVFDEYALRPVEVEVKPKKSKQFAVGKAVQSLAWTIALEWARQRLKHLVADDQKPNENSGS</sequence>
<organism evidence="2 3">
    <name type="scientific">Dyadobacter sandarakinus</name>
    <dbReference type="NCBI Taxonomy" id="2747268"/>
    <lineage>
        <taxon>Bacteria</taxon>
        <taxon>Pseudomonadati</taxon>
        <taxon>Bacteroidota</taxon>
        <taxon>Cytophagia</taxon>
        <taxon>Cytophagales</taxon>
        <taxon>Spirosomataceae</taxon>
        <taxon>Dyadobacter</taxon>
    </lineage>
</organism>
<evidence type="ECO:0000256" key="1">
    <source>
        <dbReference type="SAM" id="MobiDB-lite"/>
    </source>
</evidence>
<keyword evidence="3" id="KW-1185">Reference proteome</keyword>
<protein>
    <submittedName>
        <fullName evidence="2">Uncharacterized protein</fullName>
    </submittedName>
</protein>
<reference evidence="2 3" key="1">
    <citation type="submission" date="2020-06" db="EMBL/GenBank/DDBJ databases">
        <title>Dyadobacter sandarakinus sp. nov., isolated from the soil of the Arctic Yellow River Station.</title>
        <authorList>
            <person name="Zhang Y."/>
            <person name="Peng F."/>
        </authorList>
    </citation>
    <scope>NUCLEOTIDE SEQUENCE [LARGE SCALE GENOMIC DNA]</scope>
    <source>
        <strain evidence="2 3">Q3-56</strain>
    </source>
</reference>
<name>A0ABX7I8G3_9BACT</name>
<dbReference type="EMBL" id="CP056775">
    <property type="protein sequence ID" value="QRR02396.1"/>
    <property type="molecule type" value="Genomic_DNA"/>
</dbReference>
<feature type="compositionally biased region" description="Polar residues" evidence="1">
    <location>
        <begin position="1"/>
        <end position="17"/>
    </location>
</feature>
<feature type="region of interest" description="Disordered" evidence="1">
    <location>
        <begin position="1"/>
        <end position="20"/>
    </location>
</feature>
<dbReference type="RefSeq" id="WP_204657308.1">
    <property type="nucleotide sequence ID" value="NZ_CP056775.1"/>
</dbReference>
<evidence type="ECO:0000313" key="3">
    <source>
        <dbReference type="Proteomes" id="UP000612680"/>
    </source>
</evidence>
<accession>A0ABX7I8G3</accession>
<dbReference type="Proteomes" id="UP000612680">
    <property type="component" value="Chromosome"/>
</dbReference>